<feature type="region of interest" description="Disordered" evidence="1">
    <location>
        <begin position="477"/>
        <end position="619"/>
    </location>
</feature>
<proteinExistence type="predicted"/>
<feature type="compositionally biased region" description="Gly residues" evidence="1">
    <location>
        <begin position="590"/>
        <end position="599"/>
    </location>
</feature>
<feature type="compositionally biased region" description="Basic and acidic residues" evidence="1">
    <location>
        <begin position="1105"/>
        <end position="1117"/>
    </location>
</feature>
<reference evidence="3" key="1">
    <citation type="journal article" date="2020" name="Stud. Mycol.">
        <title>101 Dothideomycetes genomes: a test case for predicting lifestyles and emergence of pathogens.</title>
        <authorList>
            <person name="Haridas S."/>
            <person name="Albert R."/>
            <person name="Binder M."/>
            <person name="Bloem J."/>
            <person name="Labutti K."/>
            <person name="Salamov A."/>
            <person name="Andreopoulos B."/>
            <person name="Baker S."/>
            <person name="Barry K."/>
            <person name="Bills G."/>
            <person name="Bluhm B."/>
            <person name="Cannon C."/>
            <person name="Castanera R."/>
            <person name="Culley D."/>
            <person name="Daum C."/>
            <person name="Ezra D."/>
            <person name="Gonzalez J."/>
            <person name="Henrissat B."/>
            <person name="Kuo A."/>
            <person name="Liang C."/>
            <person name="Lipzen A."/>
            <person name="Lutzoni F."/>
            <person name="Magnuson J."/>
            <person name="Mondo S."/>
            <person name="Nolan M."/>
            <person name="Ohm R."/>
            <person name="Pangilinan J."/>
            <person name="Park H.-J."/>
            <person name="Ramirez L."/>
            <person name="Alfaro M."/>
            <person name="Sun H."/>
            <person name="Tritt A."/>
            <person name="Yoshinaga Y."/>
            <person name="Zwiers L.-H."/>
            <person name="Turgeon B."/>
            <person name="Goodwin S."/>
            <person name="Spatafora J."/>
            <person name="Crous P."/>
            <person name="Grigoriev I."/>
        </authorList>
    </citation>
    <scope>NUCLEOTIDE SEQUENCE</scope>
    <source>
        <strain evidence="3">CBS 116435</strain>
    </source>
</reference>
<feature type="region of interest" description="Disordered" evidence="1">
    <location>
        <begin position="665"/>
        <end position="744"/>
    </location>
</feature>
<gene>
    <name evidence="3" type="ORF">K431DRAFT_337755</name>
</gene>
<feature type="region of interest" description="Disordered" evidence="1">
    <location>
        <begin position="1021"/>
        <end position="1055"/>
    </location>
</feature>
<feature type="compositionally biased region" description="Low complexity" evidence="1">
    <location>
        <begin position="1509"/>
        <end position="1525"/>
    </location>
</feature>
<feature type="compositionally biased region" description="Polar residues" evidence="1">
    <location>
        <begin position="318"/>
        <end position="327"/>
    </location>
</feature>
<feature type="compositionally biased region" description="Low complexity" evidence="1">
    <location>
        <begin position="290"/>
        <end position="305"/>
    </location>
</feature>
<feature type="compositionally biased region" description="Polar residues" evidence="1">
    <location>
        <begin position="716"/>
        <end position="729"/>
    </location>
</feature>
<feature type="compositionally biased region" description="Low complexity" evidence="1">
    <location>
        <begin position="1143"/>
        <end position="1160"/>
    </location>
</feature>
<protein>
    <recommendedName>
        <fullName evidence="2">GYF domain-containing protein</fullName>
    </recommendedName>
</protein>
<name>A0A9P4QB21_9PEZI</name>
<evidence type="ECO:0000313" key="3">
    <source>
        <dbReference type="EMBL" id="KAF2722900.1"/>
    </source>
</evidence>
<feature type="region of interest" description="Disordered" evidence="1">
    <location>
        <begin position="1064"/>
        <end position="1083"/>
    </location>
</feature>
<feature type="compositionally biased region" description="Low complexity" evidence="1">
    <location>
        <begin position="46"/>
        <end position="57"/>
    </location>
</feature>
<feature type="region of interest" description="Disordered" evidence="1">
    <location>
        <begin position="1268"/>
        <end position="1344"/>
    </location>
</feature>
<evidence type="ECO:0000256" key="1">
    <source>
        <dbReference type="SAM" id="MobiDB-lite"/>
    </source>
</evidence>
<sequence>MAPSSFASAAAGGNQHFPRDGNSEWSRRPNGATQTFRRPSQQTPVSAMSSSTAASSAGQEPPTPARYVPPHRNGPTSIDATRYTRSQLLDLFKAQQMEDGGLSEGLKDIMIASDGVNGSNTGAWGSGRQDGGTNVAEVCWVKQGGVAPLALKAMDEEERELFTTSVNTPLKPPTERKDTQSNGLSSRKVSISATPGGYGGPMSPTSTRGPRRRDTSDSYPFPGTNTVSSPTAATFDRESGRAPSPPPSLLRRRTDINKPEDRDKPEEKPASSPFGSLRRSQTGGVGGGAAFNAPSSPWANAPSSAGFSPMGSFGNFGLGNQQTTPSASEKRPGLGSGRAESRFKNLLSKESSEDVGGSSRATGLEHKASAGSLGKVNEIDSWRPSQREERQDDILDEADEEEEMPSGSAALTAGSDVSPPHGQAGRQQGLMGFDTPSRTGTRDDFGFGAFGMHPETHAQQIGAGGFGGFNREAFEQTPGVQRSAAHGNEPMSPTGTNPYQSPDAHTQGVNRLVEESEGEEGDDMSGSGRLPGLGAMNPDPQYQQAQQGQMGGFGGLGSGLPGLGRGQGAASDRSQTSSAGPNRGFPNLGSLGGLAGGMSGSSAWPVSQGGLGTPGRQPAGLSNAFGGGIFANSMGDMQSPGLAGLGSPAGFGGVPGLGSGFPSAGITGPRGGFGGGFPGMGQQLQHEGREASPFQSHASVTGQSQQGDDRSSSDQTAPQSGSQFDNLDMSQLPEGGQPPAPQQRTMVMPDRMRWIYRDPQGQTQGPWSGLEMHDWYKAGFFSPELLVKKYEDTDYEPLAQLIRRIGNSREPFLVPQIGIPHGPSGTVPGGANWAAGPTTGPNITQTGPAGVAPPFASSFPSFGTTLTAEQQNALERRKQEEQYLMARQKEHLAQAQIAQRMQHIHGGGHGSQSGGLMPSQGFHGGNPLHHQSSAQSLHSQPSFGSMTSPSSAFQPSPIQGPTAGGNHTPGFPFGEGGFNRGAGGQGAPLSGGGLGAVGSGVDNLGHIREEEIPSIMDRLKLGGGRQFGAPGQPNFAQHQQIQQQRGQHDQQVQQMLQDRDLLAKEQAAADAAESETSASDNERLEEFNRLQGQQGPSDRFQFEQVEQHGRAGSEDSRGSSPDIKSYGQESFGQSQEPLSLTEQVQKAASAKQSPAPQQSVWKQVEQGIPQPFPPAPSQSPLPAPAAQRTSRQSVADHLHAESRSRSQTPSVETPSTTVAPWAKEATESSSRGPSLKQIQEAEALQAAELEAKAVEARRAALQKEIEAQAAVAAQQQPGLPATSKWGSSGGVSPATPTGTSSSAWAKTTSGPVKTTSGSVKTMAQIQKEEEARKKRQAAQAAQAQANVMATVPAPAGGKSYANLAGKVSSPSPAQPLPGGAWTTVGASGKTKTPAPVPSPGAPTRSASQVLQSGAVRKTPSRSATMTGIGGAGGVNAQDEFKKWAANELRPDLTKGANAEDIVASLLFLPHESDIITEAVHGVSQTIDSRHFAEEFIRRKKLADKGIIDSAPPKSSASPHANASAGSTGGWSEVAKKPTKAPAAPEDPAAGNGSFRVVPAKKKGSKK</sequence>
<dbReference type="PROSITE" id="PS50829">
    <property type="entry name" value="GYF"/>
    <property type="match status" value="1"/>
</dbReference>
<dbReference type="SMART" id="SM00444">
    <property type="entry name" value="GYF"/>
    <property type="match status" value="1"/>
</dbReference>
<dbReference type="InterPro" id="IPR051640">
    <property type="entry name" value="GRB10-interact_GYF"/>
</dbReference>
<evidence type="ECO:0000313" key="4">
    <source>
        <dbReference type="Proteomes" id="UP000799441"/>
    </source>
</evidence>
<dbReference type="SUPFAM" id="SSF55277">
    <property type="entry name" value="GYF domain"/>
    <property type="match status" value="1"/>
</dbReference>
<feature type="compositionally biased region" description="Basic and acidic residues" evidence="1">
    <location>
        <begin position="252"/>
        <end position="269"/>
    </location>
</feature>
<feature type="domain" description="GYF" evidence="2">
    <location>
        <begin position="751"/>
        <end position="806"/>
    </location>
</feature>
<feature type="compositionally biased region" description="Polar residues" evidence="1">
    <location>
        <begin position="1304"/>
        <end position="1321"/>
    </location>
</feature>
<feature type="region of interest" description="Disordered" evidence="1">
    <location>
        <begin position="1104"/>
        <end position="1239"/>
    </location>
</feature>
<feature type="compositionally biased region" description="Low complexity" evidence="1">
    <location>
        <begin position="1"/>
        <end position="11"/>
    </location>
</feature>
<feature type="compositionally biased region" description="Basic and acidic residues" evidence="1">
    <location>
        <begin position="17"/>
        <end position="27"/>
    </location>
</feature>
<dbReference type="Proteomes" id="UP000799441">
    <property type="component" value="Unassembled WGS sequence"/>
</dbReference>
<feature type="compositionally biased region" description="Polar residues" evidence="1">
    <location>
        <begin position="31"/>
        <end position="45"/>
    </location>
</feature>
<feature type="compositionally biased region" description="Gly residues" evidence="1">
    <location>
        <begin position="973"/>
        <end position="994"/>
    </location>
</feature>
<feature type="compositionally biased region" description="Low complexity" evidence="1">
    <location>
        <begin position="1539"/>
        <end position="1549"/>
    </location>
</feature>
<feature type="compositionally biased region" description="Low complexity" evidence="1">
    <location>
        <begin position="1064"/>
        <end position="1079"/>
    </location>
</feature>
<feature type="compositionally biased region" description="Gly residues" evidence="1">
    <location>
        <begin position="668"/>
        <end position="679"/>
    </location>
</feature>
<evidence type="ECO:0000259" key="2">
    <source>
        <dbReference type="PROSITE" id="PS50829"/>
    </source>
</evidence>
<dbReference type="PANTHER" id="PTHR14445">
    <property type="entry name" value="GRB10 INTERACTING GYF PROTEIN"/>
    <property type="match status" value="1"/>
</dbReference>
<comment type="caution">
    <text evidence="3">The sequence shown here is derived from an EMBL/GenBank/DDBJ whole genome shotgun (WGS) entry which is preliminary data.</text>
</comment>
<feature type="compositionally biased region" description="Acidic residues" evidence="1">
    <location>
        <begin position="394"/>
        <end position="404"/>
    </location>
</feature>
<feature type="region of interest" description="Disordered" evidence="1">
    <location>
        <begin position="904"/>
        <end position="994"/>
    </location>
</feature>
<dbReference type="Pfam" id="PF02213">
    <property type="entry name" value="GYF"/>
    <property type="match status" value="1"/>
</dbReference>
<keyword evidence="4" id="KW-1185">Reference proteome</keyword>
<feature type="compositionally biased region" description="Polar residues" evidence="1">
    <location>
        <begin position="223"/>
        <end position="232"/>
    </location>
</feature>
<dbReference type="GO" id="GO:0005829">
    <property type="term" value="C:cytosol"/>
    <property type="evidence" value="ECO:0007669"/>
    <property type="project" value="TreeGrafter"/>
</dbReference>
<feature type="region of interest" description="Disordered" evidence="1">
    <location>
        <begin position="1"/>
        <end position="80"/>
    </location>
</feature>
<feature type="region of interest" description="Disordered" evidence="1">
    <location>
        <begin position="1506"/>
        <end position="1566"/>
    </location>
</feature>
<dbReference type="Gene3D" id="3.30.1490.40">
    <property type="match status" value="1"/>
</dbReference>
<accession>A0A9P4QB21</accession>
<feature type="compositionally biased region" description="Gly residues" evidence="1">
    <location>
        <begin position="549"/>
        <end position="567"/>
    </location>
</feature>
<feature type="region of interest" description="Disordered" evidence="1">
    <location>
        <begin position="1365"/>
        <end position="1435"/>
    </location>
</feature>
<organism evidence="3 4">
    <name type="scientific">Polychaeton citri CBS 116435</name>
    <dbReference type="NCBI Taxonomy" id="1314669"/>
    <lineage>
        <taxon>Eukaryota</taxon>
        <taxon>Fungi</taxon>
        <taxon>Dikarya</taxon>
        <taxon>Ascomycota</taxon>
        <taxon>Pezizomycotina</taxon>
        <taxon>Dothideomycetes</taxon>
        <taxon>Dothideomycetidae</taxon>
        <taxon>Capnodiales</taxon>
        <taxon>Capnodiaceae</taxon>
        <taxon>Polychaeton</taxon>
    </lineage>
</organism>
<dbReference type="PANTHER" id="PTHR14445:SF36">
    <property type="entry name" value="FI03272P-RELATED"/>
    <property type="match status" value="1"/>
</dbReference>
<feature type="compositionally biased region" description="Polar residues" evidence="1">
    <location>
        <begin position="1127"/>
        <end position="1142"/>
    </location>
</feature>
<dbReference type="EMBL" id="MU003779">
    <property type="protein sequence ID" value="KAF2722900.1"/>
    <property type="molecule type" value="Genomic_DNA"/>
</dbReference>
<dbReference type="InterPro" id="IPR035445">
    <property type="entry name" value="GYF-like_dom_sf"/>
</dbReference>
<feature type="compositionally biased region" description="Low complexity" evidence="1">
    <location>
        <begin position="1290"/>
        <end position="1303"/>
    </location>
</feature>
<feature type="compositionally biased region" description="Polar residues" evidence="1">
    <location>
        <begin position="943"/>
        <end position="959"/>
    </location>
</feature>
<feature type="compositionally biased region" description="Basic and acidic residues" evidence="1">
    <location>
        <begin position="1194"/>
        <end position="1204"/>
    </location>
</feature>
<feature type="compositionally biased region" description="Basic and acidic residues" evidence="1">
    <location>
        <begin position="377"/>
        <end position="393"/>
    </location>
</feature>
<feature type="compositionally biased region" description="Low complexity" evidence="1">
    <location>
        <begin position="927"/>
        <end position="942"/>
    </location>
</feature>
<dbReference type="OrthoDB" id="48509at2759"/>
<feature type="compositionally biased region" description="Low complexity" evidence="1">
    <location>
        <begin position="1032"/>
        <end position="1055"/>
    </location>
</feature>
<feature type="compositionally biased region" description="Polar residues" evidence="1">
    <location>
        <begin position="491"/>
        <end position="509"/>
    </location>
</feature>
<feature type="compositionally biased region" description="Pro residues" evidence="1">
    <location>
        <begin position="1170"/>
        <end position="1183"/>
    </location>
</feature>
<feature type="compositionally biased region" description="Polar residues" evidence="1">
    <location>
        <begin position="1205"/>
        <end position="1218"/>
    </location>
</feature>
<feature type="compositionally biased region" description="Polar residues" evidence="1">
    <location>
        <begin position="180"/>
        <end position="193"/>
    </location>
</feature>
<dbReference type="InterPro" id="IPR003169">
    <property type="entry name" value="GYF"/>
</dbReference>
<feature type="region of interest" description="Disordered" evidence="1">
    <location>
        <begin position="160"/>
        <end position="452"/>
    </location>
</feature>